<evidence type="ECO:0008006" key="3">
    <source>
        <dbReference type="Google" id="ProtNLM"/>
    </source>
</evidence>
<dbReference type="SUPFAM" id="SSF53474">
    <property type="entry name" value="alpha/beta-Hydrolases"/>
    <property type="match status" value="1"/>
</dbReference>
<proteinExistence type="predicted"/>
<dbReference type="Proteomes" id="UP000663929">
    <property type="component" value="Chromosome"/>
</dbReference>
<accession>A0A8A4TRI7</accession>
<dbReference type="AlphaFoldDB" id="A0A8A4TRI7"/>
<name>A0A8A4TRI7_SULCO</name>
<dbReference type="RefSeq" id="WP_237381739.1">
    <property type="nucleotide sequence ID" value="NZ_CP071793.1"/>
</dbReference>
<evidence type="ECO:0000313" key="1">
    <source>
        <dbReference type="EMBL" id="QTD51611.1"/>
    </source>
</evidence>
<reference evidence="1" key="1">
    <citation type="submission" date="2021-03" db="EMBL/GenBank/DDBJ databases">
        <title>Acanthopleuribacteraceae sp. M133.</title>
        <authorList>
            <person name="Wang G."/>
        </authorList>
    </citation>
    <scope>NUCLEOTIDE SEQUENCE</scope>
    <source>
        <strain evidence="1">M133</strain>
    </source>
</reference>
<sequence>MDKDYFEIGSRLNGKVRWYLKFVKLSRFFEIDELAHQVNVKVARIDKRRGPLSDDAISQIVENLAVAKIARTHLARKLKTYQPKPQPDSPSIPLRNQLESQGTSFDTVACSIFKEKHYRMRSNPAILFPGFVPDGNEAFYLLRKVFLKYGSAYYVNYPGKHFHKEAVYHQIFDMVRDINNRKIKNVGKKGMPFLIGTSFGCSVIVNFMRWLHETELIHHVDIRGLVLISPVLCLDDVVDTTSKRQKTLVGRAISHLTEVDQNDPEAVAKAMQKARSIFQKMFTSGRDLLNFTSKDLIPVFAIEDEVLAIFNQDHDSSSGYFHRYLDLKDLTPPQPGYLSNLPTLVLFAEGEADVLAPSSPTFTTFSDIGQLSSIFPNGQVEFVYSKDSNRRVTHSDLIFQADRFTEHLDPWLERLTV</sequence>
<dbReference type="InterPro" id="IPR029058">
    <property type="entry name" value="AB_hydrolase_fold"/>
</dbReference>
<keyword evidence="2" id="KW-1185">Reference proteome</keyword>
<protein>
    <recommendedName>
        <fullName evidence="3">Alpha/beta hydrolase</fullName>
    </recommendedName>
</protein>
<evidence type="ECO:0000313" key="2">
    <source>
        <dbReference type="Proteomes" id="UP000663929"/>
    </source>
</evidence>
<dbReference type="KEGG" id="scor:J3U87_04000"/>
<dbReference type="EMBL" id="CP071793">
    <property type="protein sequence ID" value="QTD51611.1"/>
    <property type="molecule type" value="Genomic_DNA"/>
</dbReference>
<gene>
    <name evidence="1" type="ORF">J3U87_04000</name>
</gene>
<dbReference type="Gene3D" id="3.40.50.1820">
    <property type="entry name" value="alpha/beta hydrolase"/>
    <property type="match status" value="1"/>
</dbReference>
<organism evidence="1 2">
    <name type="scientific">Sulfidibacter corallicola</name>
    <dbReference type="NCBI Taxonomy" id="2818388"/>
    <lineage>
        <taxon>Bacteria</taxon>
        <taxon>Pseudomonadati</taxon>
        <taxon>Acidobacteriota</taxon>
        <taxon>Holophagae</taxon>
        <taxon>Acanthopleuribacterales</taxon>
        <taxon>Acanthopleuribacteraceae</taxon>
        <taxon>Sulfidibacter</taxon>
    </lineage>
</organism>